<feature type="domain" description="FMN-binding" evidence="5">
    <location>
        <begin position="834"/>
        <end position="915"/>
    </location>
</feature>
<evidence type="ECO:0000256" key="3">
    <source>
        <dbReference type="ARBA" id="ARBA00023136"/>
    </source>
</evidence>
<keyword evidence="4" id="KW-1133">Transmembrane helix</keyword>
<dbReference type="Pfam" id="PF12801">
    <property type="entry name" value="Fer4_5"/>
    <property type="match status" value="2"/>
</dbReference>
<feature type="transmembrane region" description="Helical" evidence="4">
    <location>
        <begin position="182"/>
        <end position="202"/>
    </location>
</feature>
<dbReference type="EMBL" id="QFXE01000018">
    <property type="protein sequence ID" value="RDH83653.1"/>
    <property type="molecule type" value="Genomic_DNA"/>
</dbReference>
<organism evidence="6 7">
    <name type="scientific">endosymbiont of Escarpia spicata</name>
    <dbReference type="NCBI Taxonomy" id="2200908"/>
    <lineage>
        <taxon>Bacteria</taxon>
        <taxon>Pseudomonadati</taxon>
        <taxon>Pseudomonadota</taxon>
        <taxon>Gammaproteobacteria</taxon>
        <taxon>sulfur-oxidizing symbionts</taxon>
    </lineage>
</organism>
<feature type="transmembrane region" description="Helical" evidence="4">
    <location>
        <begin position="588"/>
        <end position="609"/>
    </location>
</feature>
<evidence type="ECO:0000256" key="2">
    <source>
        <dbReference type="ARBA" id="ARBA00022475"/>
    </source>
</evidence>
<name>A0A370DFP7_9GAMM</name>
<feature type="transmembrane region" description="Helical" evidence="4">
    <location>
        <begin position="756"/>
        <end position="773"/>
    </location>
</feature>
<feature type="transmembrane region" description="Helical" evidence="4">
    <location>
        <begin position="717"/>
        <end position="736"/>
    </location>
</feature>
<dbReference type="PANTHER" id="PTHR30224">
    <property type="entry name" value="ELECTRON TRANSPORT PROTEIN"/>
    <property type="match status" value="1"/>
</dbReference>
<evidence type="ECO:0000259" key="5">
    <source>
        <dbReference type="SMART" id="SM00900"/>
    </source>
</evidence>
<dbReference type="PANTHER" id="PTHR30224:SF4">
    <property type="entry name" value="ELECTRON TRANSPORT PROTEIN YCCM-RELATED"/>
    <property type="match status" value="1"/>
</dbReference>
<dbReference type="InterPro" id="IPR007329">
    <property type="entry name" value="FMN-bd"/>
</dbReference>
<evidence type="ECO:0000313" key="7">
    <source>
        <dbReference type="Proteomes" id="UP000254771"/>
    </source>
</evidence>
<feature type="transmembrane region" description="Helical" evidence="4">
    <location>
        <begin position="73"/>
        <end position="91"/>
    </location>
</feature>
<comment type="caution">
    <text evidence="6">The sequence shown here is derived from an EMBL/GenBank/DDBJ whole genome shotgun (WGS) entry which is preliminary data.</text>
</comment>
<feature type="transmembrane region" description="Helical" evidence="4">
    <location>
        <begin position="521"/>
        <end position="541"/>
    </location>
</feature>
<dbReference type="SUPFAM" id="SSF53335">
    <property type="entry name" value="S-adenosyl-L-methionine-dependent methyltransferases"/>
    <property type="match status" value="1"/>
</dbReference>
<dbReference type="GO" id="GO:0010181">
    <property type="term" value="F:FMN binding"/>
    <property type="evidence" value="ECO:0007669"/>
    <property type="project" value="InterPro"/>
</dbReference>
<keyword evidence="4" id="KW-0812">Transmembrane</keyword>
<feature type="transmembrane region" description="Helical" evidence="4">
    <location>
        <begin position="616"/>
        <end position="639"/>
    </location>
</feature>
<dbReference type="GO" id="GO:0005886">
    <property type="term" value="C:plasma membrane"/>
    <property type="evidence" value="ECO:0007669"/>
    <property type="project" value="UniProtKB-SubCell"/>
</dbReference>
<keyword evidence="3 4" id="KW-0472">Membrane</keyword>
<feature type="transmembrane region" description="Helical" evidence="4">
    <location>
        <begin position="39"/>
        <end position="61"/>
    </location>
</feature>
<accession>A0A370DFP7</accession>
<sequence>MPTSRRIFVAILILGAYSQIVQALLIREGLVVFYGNEVSLGAFFGSWLFWLALGSLLVVRWRERPMVQDPLPWISRLLLLLPLVLILQVLMLRTVRLLLGFAFPLACKALRDFAGDGGNQETVRDISRLYIADALGALLGGVFFTFVFIQWLGITGTLGVTTLLLAVTALKIKRGNAGPRWPATLLAVLGFIIALPVVTPWLDRQMETLRFSTLQPGLELFDATETRYGHLAIAGFGEQTTLVNNGQVAESFPLPLEIRQQAAYLMSQATGAKRILLFGGFASGLAVELLHYPVTRIDVVEEDEQAFRKVMPYLPEQSRKALADPRVQLHFMDGRRYLNSLPAAEHYNLVLVLNATPSSAYSNRYFTSEFYQGVRHQLAPDGVFCTCVSGASNYLGRTIRSFSGSIFRTLKEVLPNVAVAPGDNYLFCASSAAGRVTESASELESRYLDIPLEVHRFPAKVFYTILPEEEVRFVRDQLEQPGSERNSDARPVTYYLNMLLWGQFSASGFADWMEQLRSVGIWAYLLPMLLFLMLWLLRASLEGGQRAGRLRKASTLILFVLGLVAMAAQLAVLFSYQSHVGFMFERVALLNGLFMTGLALGAGAGSLLARADRPALCLGGVLILVTSVLVALPHLLNWFGQLAIGWQEWGYPLISLLLGLLVGTGFPLAVKITELEQAAVVRSSGITQAADNLGGAVGGLMTGALMVPLLGIEWSSYLLAIFTLLMLLPLLFTALVPQGMSPLQLRGRHAFPWPNLGWGLVFLVLLSLAWAQYQQVIKPAPQLHFSDQLLAAVSESSMFELKEKPFIHYLGSVPNGTADTVALSTMAVAPDVLGFAGPLNLLLSVDAKGRLRGVRYIDSNETPSYISGIDGWLTGLAGTDLSAESLSLSRVDALTGATVSSEAALASINQTVYVAGKTAFGKSFAQVASQEEAQSAWYSPAFMVTVGLLLLFFPVYLSGSENGRLIYQFAALMILGFWLNSQVTEVDLVNLGLGFFASVANNPQHWLLIGFALVTTVMFGPVWCGYLCPFGALQEFVSRIGHRLGLRSYASRPLDSRLRFLKYLLLGFLLIMVWGSGDSSWALFDPMQYVFGEHWPEWMLGILLLVLLGALFHYRFWCRYLCPLGAFLAFGNKFALLQRLAPERRFKHCDLGVRETFDIDCIRCNRCLTGRDTHVKPRGFGKER</sequence>
<dbReference type="Pfam" id="PF04205">
    <property type="entry name" value="FMN_bind"/>
    <property type="match status" value="1"/>
</dbReference>
<feature type="transmembrane region" description="Helical" evidence="4">
    <location>
        <begin position="651"/>
        <end position="672"/>
    </location>
</feature>
<reference evidence="6 7" key="1">
    <citation type="journal article" date="2018" name="ISME J.">
        <title>Endosymbiont genomes yield clues of tubeworm success.</title>
        <authorList>
            <person name="Li Y."/>
            <person name="Liles M.R."/>
            <person name="Halanych K.M."/>
        </authorList>
    </citation>
    <scope>NUCLEOTIDE SEQUENCE [LARGE SCALE GENOMIC DNA]</scope>
    <source>
        <strain evidence="6">A1462</strain>
    </source>
</reference>
<feature type="transmembrane region" description="Helical" evidence="4">
    <location>
        <begin position="1004"/>
        <end position="1037"/>
    </location>
</feature>
<dbReference type="AlphaFoldDB" id="A0A370DFP7"/>
<feature type="transmembrane region" description="Helical" evidence="4">
    <location>
        <begin position="137"/>
        <end position="170"/>
    </location>
</feature>
<feature type="transmembrane region" description="Helical" evidence="4">
    <location>
        <begin position="693"/>
        <end position="711"/>
    </location>
</feature>
<dbReference type="Gene3D" id="3.40.50.150">
    <property type="entry name" value="Vaccinia Virus protein VP39"/>
    <property type="match status" value="1"/>
</dbReference>
<feature type="transmembrane region" description="Helical" evidence="4">
    <location>
        <begin position="937"/>
        <end position="958"/>
    </location>
</feature>
<evidence type="ECO:0000256" key="4">
    <source>
        <dbReference type="SAM" id="Phobius"/>
    </source>
</evidence>
<feature type="transmembrane region" description="Helical" evidence="4">
    <location>
        <begin position="1095"/>
        <end position="1114"/>
    </location>
</feature>
<dbReference type="InterPro" id="IPR029063">
    <property type="entry name" value="SAM-dependent_MTases_sf"/>
</dbReference>
<dbReference type="SMART" id="SM00900">
    <property type="entry name" value="FMN_bind"/>
    <property type="match status" value="1"/>
</dbReference>
<feature type="transmembrane region" description="Helical" evidence="4">
    <location>
        <begin position="1058"/>
        <end position="1075"/>
    </location>
</feature>
<evidence type="ECO:0000313" key="6">
    <source>
        <dbReference type="EMBL" id="RDH83653.1"/>
    </source>
</evidence>
<comment type="subcellular location">
    <subcellularLocation>
        <location evidence="1">Cell membrane</location>
    </subcellularLocation>
</comment>
<dbReference type="InterPro" id="IPR017896">
    <property type="entry name" value="4Fe4S_Fe-S-bd"/>
</dbReference>
<protein>
    <recommendedName>
        <fullName evidence="5">FMN-binding domain-containing protein</fullName>
    </recommendedName>
</protein>
<keyword evidence="2" id="KW-1003">Cell membrane</keyword>
<feature type="transmembrane region" description="Helical" evidence="4">
    <location>
        <begin position="553"/>
        <end position="576"/>
    </location>
</feature>
<gene>
    <name evidence="6" type="ORF">DIZ78_14210</name>
</gene>
<dbReference type="Pfam" id="PF01564">
    <property type="entry name" value="Spermine_synth"/>
    <property type="match status" value="1"/>
</dbReference>
<dbReference type="Proteomes" id="UP000254771">
    <property type="component" value="Unassembled WGS sequence"/>
</dbReference>
<evidence type="ECO:0000256" key="1">
    <source>
        <dbReference type="ARBA" id="ARBA00004236"/>
    </source>
</evidence>
<dbReference type="InterPro" id="IPR052378">
    <property type="entry name" value="NosR_regulator"/>
</dbReference>
<keyword evidence="7" id="KW-1185">Reference proteome</keyword>
<dbReference type="SUPFAM" id="SSF54862">
    <property type="entry name" value="4Fe-4S ferredoxins"/>
    <property type="match status" value="1"/>
</dbReference>
<proteinExistence type="predicted"/>